<proteinExistence type="predicted"/>
<evidence type="ECO:0000313" key="3">
    <source>
        <dbReference type="EMBL" id="HJB12716.1"/>
    </source>
</evidence>
<keyword evidence="1" id="KW-0238">DNA-binding</keyword>
<evidence type="ECO:0000313" key="4">
    <source>
        <dbReference type="Proteomes" id="UP000823824"/>
    </source>
</evidence>
<dbReference type="PANTHER" id="PTHR46558">
    <property type="entry name" value="TRACRIPTIONAL REGULATORY PROTEIN-RELATED-RELATED"/>
    <property type="match status" value="1"/>
</dbReference>
<dbReference type="CDD" id="cd00093">
    <property type="entry name" value="HTH_XRE"/>
    <property type="match status" value="1"/>
</dbReference>
<reference evidence="3" key="1">
    <citation type="journal article" date="2021" name="PeerJ">
        <title>Extensive microbial diversity within the chicken gut microbiome revealed by metagenomics and culture.</title>
        <authorList>
            <person name="Gilroy R."/>
            <person name="Ravi A."/>
            <person name="Getino M."/>
            <person name="Pursley I."/>
            <person name="Horton D.L."/>
            <person name="Alikhan N.F."/>
            <person name="Baker D."/>
            <person name="Gharbi K."/>
            <person name="Hall N."/>
            <person name="Watson M."/>
            <person name="Adriaenssens E.M."/>
            <person name="Foster-Nyarko E."/>
            <person name="Jarju S."/>
            <person name="Secka A."/>
            <person name="Antonio M."/>
            <person name="Oren A."/>
            <person name="Chaudhuri R.R."/>
            <person name="La Ragione R."/>
            <person name="Hildebrand F."/>
            <person name="Pallen M.J."/>
        </authorList>
    </citation>
    <scope>NUCLEOTIDE SEQUENCE</scope>
    <source>
        <strain evidence="3">ChiBcec18-1249</strain>
    </source>
</reference>
<evidence type="ECO:0000256" key="1">
    <source>
        <dbReference type="ARBA" id="ARBA00023125"/>
    </source>
</evidence>
<dbReference type="AlphaFoldDB" id="A0A9D2LHN1"/>
<evidence type="ECO:0000259" key="2">
    <source>
        <dbReference type="PROSITE" id="PS50943"/>
    </source>
</evidence>
<dbReference type="PROSITE" id="PS50943">
    <property type="entry name" value="HTH_CROC1"/>
    <property type="match status" value="1"/>
</dbReference>
<dbReference type="Pfam" id="PF01381">
    <property type="entry name" value="HTH_3"/>
    <property type="match status" value="1"/>
</dbReference>
<dbReference type="SMART" id="SM00530">
    <property type="entry name" value="HTH_XRE"/>
    <property type="match status" value="1"/>
</dbReference>
<accession>A0A9D2LHN1</accession>
<dbReference type="InterPro" id="IPR010982">
    <property type="entry name" value="Lambda_DNA-bd_dom_sf"/>
</dbReference>
<feature type="domain" description="HTH cro/C1-type" evidence="2">
    <location>
        <begin position="8"/>
        <end position="62"/>
    </location>
</feature>
<dbReference type="Gene3D" id="1.10.260.40">
    <property type="entry name" value="lambda repressor-like DNA-binding domains"/>
    <property type="match status" value="1"/>
</dbReference>
<reference evidence="3" key="2">
    <citation type="submission" date="2021-04" db="EMBL/GenBank/DDBJ databases">
        <authorList>
            <person name="Gilroy R."/>
        </authorList>
    </citation>
    <scope>NUCLEOTIDE SEQUENCE</scope>
    <source>
        <strain evidence="3">ChiBcec18-1249</strain>
    </source>
</reference>
<dbReference type="SUPFAM" id="SSF47413">
    <property type="entry name" value="lambda repressor-like DNA-binding domains"/>
    <property type="match status" value="1"/>
</dbReference>
<comment type="caution">
    <text evidence="3">The sequence shown here is derived from an EMBL/GenBank/DDBJ whole genome shotgun (WGS) entry which is preliminary data.</text>
</comment>
<organism evidence="3 4">
    <name type="scientific">Candidatus Oscillibacter excrementigallinarum</name>
    <dbReference type="NCBI Taxonomy" id="2838716"/>
    <lineage>
        <taxon>Bacteria</taxon>
        <taxon>Bacillati</taxon>
        <taxon>Bacillota</taxon>
        <taxon>Clostridia</taxon>
        <taxon>Eubacteriales</taxon>
        <taxon>Oscillospiraceae</taxon>
        <taxon>Oscillibacter</taxon>
    </lineage>
</organism>
<gene>
    <name evidence="3" type="ORF">H9787_03265</name>
</gene>
<protein>
    <submittedName>
        <fullName evidence="3">Helix-turn-helix domain-containing protein</fullName>
    </submittedName>
</protein>
<name>A0A9D2LHN1_9FIRM</name>
<dbReference type="EMBL" id="DWZJ01000024">
    <property type="protein sequence ID" value="HJB12716.1"/>
    <property type="molecule type" value="Genomic_DNA"/>
</dbReference>
<dbReference type="InterPro" id="IPR001387">
    <property type="entry name" value="Cro/C1-type_HTH"/>
</dbReference>
<sequence length="70" mass="8375">MIKFDERLKELRKEKGVTQREIAEFLGIKTRPYQNYESGDRRPDYEKLVALADYFDVTTDYLLGRTDRRG</sequence>
<dbReference type="PANTHER" id="PTHR46558:SF14">
    <property type="entry name" value="HTH-TYPE TRANSCRIPTIONAL REGULATOR ANSR"/>
    <property type="match status" value="1"/>
</dbReference>
<dbReference type="Proteomes" id="UP000823824">
    <property type="component" value="Unassembled WGS sequence"/>
</dbReference>
<dbReference type="GO" id="GO:0003677">
    <property type="term" value="F:DNA binding"/>
    <property type="evidence" value="ECO:0007669"/>
    <property type="project" value="UniProtKB-KW"/>
</dbReference>